<dbReference type="OMA" id="MDPMLSA"/>
<dbReference type="InterPro" id="IPR011701">
    <property type="entry name" value="MFS"/>
</dbReference>
<evidence type="ECO:0000313" key="6">
    <source>
        <dbReference type="EMBL" id="KXS17644.1"/>
    </source>
</evidence>
<feature type="transmembrane region" description="Helical" evidence="4">
    <location>
        <begin position="109"/>
        <end position="130"/>
    </location>
</feature>
<feature type="transmembrane region" description="Helical" evidence="4">
    <location>
        <begin position="183"/>
        <end position="202"/>
    </location>
</feature>
<accession>A0A139AM57</accession>
<dbReference type="InterPro" id="IPR050327">
    <property type="entry name" value="Proton-linked_MCT"/>
</dbReference>
<protein>
    <submittedName>
        <fullName evidence="6">MFS general substrate transporter</fullName>
    </submittedName>
</protein>
<feature type="region of interest" description="Disordered" evidence="3">
    <location>
        <begin position="217"/>
        <end position="238"/>
    </location>
</feature>
<evidence type="ECO:0000256" key="2">
    <source>
        <dbReference type="ARBA" id="ARBA00006727"/>
    </source>
</evidence>
<proteinExistence type="inferred from homology"/>
<sequence length="466" mass="50370">MSSFIKLRDVERSIPFTITAACLIGFETLGQRQANGVFQVPIQSTLGYGRTVFSLSIAIVLLLMGLLAPLCSIIIEKYGRPGVLFVTASVCYLTGTLIFSLAYEINNPGLWVAGISIFTGIGLAGTGFPVMLGEVGRLFPGNDPRALSRRALLFGIVPSIAQTGQFVFAPIARSLNASLGWSVTARIFFYQSIIIFPLAFVLRRKAGATSAAATQQRQVAESSVEEKKPVPDNNGDTVKTVVRVPEPPTVGLAIREALGFSPFLLISSAYFVCGWHVGFVGAHISPYLQDQGLSADIAAWSLSAIGLGSAVGTFLAGFLPSRIKWLNTKWLLAYIYFMRGALLLLFLLIPINATFTMIFSTLFGIHWLSTVPPTTSLLAKYLGTKWLGTISGMAFAAHQVGSFLGVYLGALEYDTTKSYAICWWISFGLALFAGTCVTFSHQTSLREKISSEETYAKLAENSEQDA</sequence>
<dbReference type="PROSITE" id="PS50850">
    <property type="entry name" value="MFS"/>
    <property type="match status" value="1"/>
</dbReference>
<keyword evidence="4" id="KW-0812">Transmembrane</keyword>
<dbReference type="InterPro" id="IPR020846">
    <property type="entry name" value="MFS_dom"/>
</dbReference>
<feature type="transmembrane region" description="Helical" evidence="4">
    <location>
        <begin position="52"/>
        <end position="75"/>
    </location>
</feature>
<evidence type="ECO:0000256" key="3">
    <source>
        <dbReference type="SAM" id="MobiDB-lite"/>
    </source>
</evidence>
<comment type="subcellular location">
    <subcellularLocation>
        <location evidence="1">Membrane</location>
        <topology evidence="1">Multi-pass membrane protein</topology>
    </subcellularLocation>
</comment>
<keyword evidence="4" id="KW-0472">Membrane</keyword>
<evidence type="ECO:0000256" key="4">
    <source>
        <dbReference type="SAM" id="Phobius"/>
    </source>
</evidence>
<dbReference type="PANTHER" id="PTHR11360:SF284">
    <property type="entry name" value="EG:103B4.3 PROTEIN-RELATED"/>
    <property type="match status" value="1"/>
</dbReference>
<feature type="transmembrane region" description="Helical" evidence="4">
    <location>
        <begin position="331"/>
        <end position="351"/>
    </location>
</feature>
<dbReference type="GO" id="GO:0016020">
    <property type="term" value="C:membrane"/>
    <property type="evidence" value="ECO:0007669"/>
    <property type="project" value="UniProtKB-SubCell"/>
</dbReference>
<evidence type="ECO:0000259" key="5">
    <source>
        <dbReference type="PROSITE" id="PS50850"/>
    </source>
</evidence>
<feature type="transmembrane region" description="Helical" evidence="4">
    <location>
        <begin position="82"/>
        <end position="103"/>
    </location>
</feature>
<dbReference type="CDD" id="cd17355">
    <property type="entry name" value="MFS_YcxA_like"/>
    <property type="match status" value="1"/>
</dbReference>
<dbReference type="Pfam" id="PF07690">
    <property type="entry name" value="MFS_1"/>
    <property type="match status" value="1"/>
</dbReference>
<dbReference type="Gene3D" id="1.20.1250.20">
    <property type="entry name" value="MFS general substrate transporter like domains"/>
    <property type="match status" value="2"/>
</dbReference>
<dbReference type="InterPro" id="IPR036259">
    <property type="entry name" value="MFS_trans_sf"/>
</dbReference>
<feature type="transmembrane region" description="Helical" evidence="4">
    <location>
        <begin position="297"/>
        <end position="319"/>
    </location>
</feature>
<reference evidence="6 7" key="1">
    <citation type="journal article" date="2015" name="Genome Biol. Evol.">
        <title>Phylogenomic analyses indicate that early fungi evolved digesting cell walls of algal ancestors of land plants.</title>
        <authorList>
            <person name="Chang Y."/>
            <person name="Wang S."/>
            <person name="Sekimoto S."/>
            <person name="Aerts A.L."/>
            <person name="Choi C."/>
            <person name="Clum A."/>
            <person name="LaButti K.M."/>
            <person name="Lindquist E.A."/>
            <person name="Yee Ngan C."/>
            <person name="Ohm R.A."/>
            <person name="Salamov A.A."/>
            <person name="Grigoriev I.V."/>
            <person name="Spatafora J.W."/>
            <person name="Berbee M.L."/>
        </authorList>
    </citation>
    <scope>NUCLEOTIDE SEQUENCE [LARGE SCALE GENOMIC DNA]</scope>
    <source>
        <strain evidence="6 7">JEL478</strain>
    </source>
</reference>
<keyword evidence="7" id="KW-1185">Reference proteome</keyword>
<organism evidence="6 7">
    <name type="scientific">Gonapodya prolifera (strain JEL478)</name>
    <name type="common">Monoblepharis prolifera</name>
    <dbReference type="NCBI Taxonomy" id="1344416"/>
    <lineage>
        <taxon>Eukaryota</taxon>
        <taxon>Fungi</taxon>
        <taxon>Fungi incertae sedis</taxon>
        <taxon>Chytridiomycota</taxon>
        <taxon>Chytridiomycota incertae sedis</taxon>
        <taxon>Monoblepharidomycetes</taxon>
        <taxon>Monoblepharidales</taxon>
        <taxon>Gonapodyaceae</taxon>
        <taxon>Gonapodya</taxon>
    </lineage>
</organism>
<dbReference type="OrthoDB" id="5567124at2759"/>
<dbReference type="Proteomes" id="UP000070544">
    <property type="component" value="Unassembled WGS sequence"/>
</dbReference>
<dbReference type="EMBL" id="KQ965746">
    <property type="protein sequence ID" value="KXS17644.1"/>
    <property type="molecule type" value="Genomic_DNA"/>
</dbReference>
<feature type="domain" description="Major facilitator superfamily (MFS) profile" evidence="5">
    <location>
        <begin position="262"/>
        <end position="466"/>
    </location>
</feature>
<name>A0A139AM57_GONPJ</name>
<feature type="transmembrane region" description="Helical" evidence="4">
    <location>
        <begin position="386"/>
        <end position="406"/>
    </location>
</feature>
<evidence type="ECO:0000313" key="7">
    <source>
        <dbReference type="Proteomes" id="UP000070544"/>
    </source>
</evidence>
<dbReference type="SUPFAM" id="SSF103473">
    <property type="entry name" value="MFS general substrate transporter"/>
    <property type="match status" value="1"/>
</dbReference>
<evidence type="ECO:0000256" key="1">
    <source>
        <dbReference type="ARBA" id="ARBA00004141"/>
    </source>
</evidence>
<dbReference type="GO" id="GO:0022857">
    <property type="term" value="F:transmembrane transporter activity"/>
    <property type="evidence" value="ECO:0007669"/>
    <property type="project" value="InterPro"/>
</dbReference>
<dbReference type="AlphaFoldDB" id="A0A139AM57"/>
<gene>
    <name evidence="6" type="ORF">M427DRAFT_255714</name>
</gene>
<feature type="transmembrane region" description="Helical" evidence="4">
    <location>
        <begin position="151"/>
        <end position="171"/>
    </location>
</feature>
<comment type="similarity">
    <text evidence="2">Belongs to the major facilitator superfamily. Monocarboxylate porter (TC 2.A.1.13) family.</text>
</comment>
<keyword evidence="4" id="KW-1133">Transmembrane helix</keyword>
<feature type="transmembrane region" description="Helical" evidence="4">
    <location>
        <begin position="263"/>
        <end position="285"/>
    </location>
</feature>
<feature type="transmembrane region" description="Helical" evidence="4">
    <location>
        <begin position="418"/>
        <end position="439"/>
    </location>
</feature>
<dbReference type="PANTHER" id="PTHR11360">
    <property type="entry name" value="MONOCARBOXYLATE TRANSPORTER"/>
    <property type="match status" value="1"/>
</dbReference>